<dbReference type="PROSITE" id="PS00216">
    <property type="entry name" value="SUGAR_TRANSPORT_1"/>
    <property type="match status" value="1"/>
</dbReference>
<dbReference type="InterPro" id="IPR005829">
    <property type="entry name" value="Sugar_transporter_CS"/>
</dbReference>
<dbReference type="InterPro" id="IPR036259">
    <property type="entry name" value="MFS_trans_sf"/>
</dbReference>
<evidence type="ECO:0000256" key="2">
    <source>
        <dbReference type="ARBA" id="ARBA00010992"/>
    </source>
</evidence>
<feature type="transmembrane region" description="Helical" evidence="8">
    <location>
        <begin position="327"/>
        <end position="347"/>
    </location>
</feature>
<keyword evidence="4 8" id="KW-0812">Transmembrane</keyword>
<dbReference type="Pfam" id="PF00083">
    <property type="entry name" value="Sugar_tr"/>
    <property type="match status" value="1"/>
</dbReference>
<dbReference type="EMBL" id="WWBZ02000014">
    <property type="protein sequence ID" value="KAF4310559.1"/>
    <property type="molecule type" value="Genomic_DNA"/>
</dbReference>
<comment type="subcellular location">
    <subcellularLocation>
        <location evidence="1">Membrane</location>
        <topology evidence="1">Multi-pass membrane protein</topology>
    </subcellularLocation>
</comment>
<dbReference type="NCBIfam" id="TIGR00879">
    <property type="entry name" value="SP"/>
    <property type="match status" value="1"/>
</dbReference>
<dbReference type="InterPro" id="IPR003663">
    <property type="entry name" value="Sugar/inositol_transpt"/>
</dbReference>
<feature type="domain" description="Major facilitator superfamily (MFS) profile" evidence="9">
    <location>
        <begin position="39"/>
        <end position="477"/>
    </location>
</feature>
<sequence length="540" mass="59405">MIAGKVAARKAAGANVASVLPRDLKPWYLRPNLVRLNFCIVSMVLFGSANGYDGSLMNGLQALDQWQEFMRHPTGSWLGFVNAVQSIGSIFMFPICAWAGNRLGRKPPVAMGYFFLVLGVALQTGAKNVAMFILGRFFIGCVSAWFIVTTPLLVAETTFPTQRGVLTAMFSCGWYVGSMLAAWVTYGTQDMAGSWSWRIPSIMQAALPVLGLPGYLLCPESPRWLVSQGRIAEARAFFAKYHAEGDGNAPLVEFELAEVQQALVLEAEANNSSSYADMLKTKGNRHRLFISVTLGIYAQWNGVGNVSYYLSAVLDTAGVSDVKSQTLINGCIQIWNLLIAMGAAFTVDRLGRRFLFLASCAGMLASYVVISALTGSYDATGNAATGVAVIPMLFLYYAAYDIAFTPLLFAYPCEIWNYGLRARGMTVTVTTTQLAVFFNTFVNPIALDRIKWRYYLVFVAILVFVGLTCYFFYPETRGYSLEEIARVFDGDEADVAVGMHHEEELRQMSSQDTKVESIEHEVVAAEKRGHDDIDVVGVRV</sequence>
<dbReference type="InterPro" id="IPR050360">
    <property type="entry name" value="MFS_Sugar_Transporters"/>
</dbReference>
<feature type="transmembrane region" description="Helical" evidence="8">
    <location>
        <begin position="132"/>
        <end position="154"/>
    </location>
</feature>
<dbReference type="SUPFAM" id="SSF103473">
    <property type="entry name" value="MFS general substrate transporter"/>
    <property type="match status" value="1"/>
</dbReference>
<feature type="transmembrane region" description="Helical" evidence="8">
    <location>
        <begin position="425"/>
        <end position="446"/>
    </location>
</feature>
<dbReference type="PANTHER" id="PTHR48022:SF3">
    <property type="entry name" value="HEXOSE TRANSPORTER PROTEIN (AFU_ORTHOLOGUE AFUA_8G04480)-RELATED"/>
    <property type="match status" value="1"/>
</dbReference>
<evidence type="ECO:0000313" key="10">
    <source>
        <dbReference type="EMBL" id="KAF4310559.1"/>
    </source>
</evidence>
<reference evidence="10" key="1">
    <citation type="submission" date="2020-04" db="EMBL/GenBank/DDBJ databases">
        <title>Genome Assembly and Annotation of Botryosphaeria dothidea sdau 11-99, a Latent Pathogen of Apple Fruit Ring Rot in China.</title>
        <authorList>
            <person name="Yu C."/>
            <person name="Diao Y."/>
            <person name="Lu Q."/>
            <person name="Zhao J."/>
            <person name="Cui S."/>
            <person name="Peng C."/>
            <person name="He B."/>
            <person name="Liu H."/>
        </authorList>
    </citation>
    <scope>NUCLEOTIDE SEQUENCE [LARGE SCALE GENOMIC DNA]</scope>
    <source>
        <strain evidence="10">Sdau11-99</strain>
    </source>
</reference>
<protein>
    <submittedName>
        <fullName evidence="10">Sugar transporter protein</fullName>
    </submittedName>
</protein>
<name>A0A8H4J0I2_9PEZI</name>
<feature type="transmembrane region" description="Helical" evidence="8">
    <location>
        <begin position="394"/>
        <end position="413"/>
    </location>
</feature>
<organism evidence="10 11">
    <name type="scientific">Botryosphaeria dothidea</name>
    <dbReference type="NCBI Taxonomy" id="55169"/>
    <lineage>
        <taxon>Eukaryota</taxon>
        <taxon>Fungi</taxon>
        <taxon>Dikarya</taxon>
        <taxon>Ascomycota</taxon>
        <taxon>Pezizomycotina</taxon>
        <taxon>Dothideomycetes</taxon>
        <taxon>Dothideomycetes incertae sedis</taxon>
        <taxon>Botryosphaeriales</taxon>
        <taxon>Botryosphaeriaceae</taxon>
        <taxon>Botryosphaeria</taxon>
    </lineage>
</organism>
<evidence type="ECO:0000256" key="3">
    <source>
        <dbReference type="ARBA" id="ARBA00022448"/>
    </source>
</evidence>
<evidence type="ECO:0000256" key="7">
    <source>
        <dbReference type="RuleBase" id="RU003346"/>
    </source>
</evidence>
<feature type="transmembrane region" description="Helical" evidence="8">
    <location>
        <begin position="166"/>
        <end position="186"/>
    </location>
</feature>
<dbReference type="AlphaFoldDB" id="A0A8H4J0I2"/>
<keyword evidence="6 8" id="KW-0472">Membrane</keyword>
<dbReference type="PROSITE" id="PS50850">
    <property type="entry name" value="MFS"/>
    <property type="match status" value="1"/>
</dbReference>
<dbReference type="InterPro" id="IPR005828">
    <property type="entry name" value="MFS_sugar_transport-like"/>
</dbReference>
<dbReference type="Gene3D" id="1.20.1250.20">
    <property type="entry name" value="MFS general substrate transporter like domains"/>
    <property type="match status" value="1"/>
</dbReference>
<keyword evidence="5 8" id="KW-1133">Transmembrane helix</keyword>
<proteinExistence type="inferred from homology"/>
<evidence type="ECO:0000256" key="8">
    <source>
        <dbReference type="SAM" id="Phobius"/>
    </source>
</evidence>
<keyword evidence="3 7" id="KW-0813">Transport</keyword>
<evidence type="ECO:0000313" key="11">
    <source>
        <dbReference type="Proteomes" id="UP000572817"/>
    </source>
</evidence>
<keyword evidence="10" id="KW-0762">Sugar transport</keyword>
<keyword evidence="11" id="KW-1185">Reference proteome</keyword>
<evidence type="ECO:0000256" key="4">
    <source>
        <dbReference type="ARBA" id="ARBA00022692"/>
    </source>
</evidence>
<accession>A0A8H4J0I2</accession>
<feature type="transmembrane region" description="Helical" evidence="8">
    <location>
        <begin position="354"/>
        <end position="374"/>
    </location>
</feature>
<feature type="transmembrane region" description="Helical" evidence="8">
    <location>
        <begin position="288"/>
        <end position="307"/>
    </location>
</feature>
<gene>
    <name evidence="10" type="ORF">GTA08_BOTSDO13856</name>
</gene>
<dbReference type="OrthoDB" id="6133115at2759"/>
<comment type="caution">
    <text evidence="10">The sequence shown here is derived from an EMBL/GenBank/DDBJ whole genome shotgun (WGS) entry which is preliminary data.</text>
</comment>
<feature type="transmembrane region" description="Helical" evidence="8">
    <location>
        <begin position="452"/>
        <end position="473"/>
    </location>
</feature>
<evidence type="ECO:0000259" key="9">
    <source>
        <dbReference type="PROSITE" id="PS50850"/>
    </source>
</evidence>
<dbReference type="Proteomes" id="UP000572817">
    <property type="component" value="Unassembled WGS sequence"/>
</dbReference>
<evidence type="ECO:0000256" key="6">
    <source>
        <dbReference type="ARBA" id="ARBA00023136"/>
    </source>
</evidence>
<feature type="transmembrane region" description="Helical" evidence="8">
    <location>
        <begin position="77"/>
        <end position="97"/>
    </location>
</feature>
<evidence type="ECO:0000256" key="5">
    <source>
        <dbReference type="ARBA" id="ARBA00022989"/>
    </source>
</evidence>
<feature type="transmembrane region" description="Helical" evidence="8">
    <location>
        <begin position="109"/>
        <end position="126"/>
    </location>
</feature>
<evidence type="ECO:0000256" key="1">
    <source>
        <dbReference type="ARBA" id="ARBA00004141"/>
    </source>
</evidence>
<dbReference type="GO" id="GO:0005351">
    <property type="term" value="F:carbohydrate:proton symporter activity"/>
    <property type="evidence" value="ECO:0007669"/>
    <property type="project" value="TreeGrafter"/>
</dbReference>
<dbReference type="GO" id="GO:0016020">
    <property type="term" value="C:membrane"/>
    <property type="evidence" value="ECO:0007669"/>
    <property type="project" value="UniProtKB-SubCell"/>
</dbReference>
<dbReference type="FunFam" id="1.20.1250.20:FF:000117">
    <property type="entry name" value="MFS hexose transporter"/>
    <property type="match status" value="1"/>
</dbReference>
<comment type="similarity">
    <text evidence="2 7">Belongs to the major facilitator superfamily. Sugar transporter (TC 2.A.1.1) family.</text>
</comment>
<dbReference type="PANTHER" id="PTHR48022">
    <property type="entry name" value="PLASTIDIC GLUCOSE TRANSPORTER 4"/>
    <property type="match status" value="1"/>
</dbReference>
<dbReference type="InterPro" id="IPR020846">
    <property type="entry name" value="MFS_dom"/>
</dbReference>